<keyword evidence="2" id="KW-0378">Hydrolase</keyword>
<accession>A0AAW9SC78</accession>
<dbReference type="Proteomes" id="UP001403385">
    <property type="component" value="Unassembled WGS sequence"/>
</dbReference>
<dbReference type="Pfam" id="PF01156">
    <property type="entry name" value="IU_nuc_hydro"/>
    <property type="match status" value="1"/>
</dbReference>
<sequence length="360" mass="40632">MEQLSADMIKVPMLLRNTLLLYVFFYVSACSIDYTDTPQRSEGSERIDSLLNRQSSPCPVIFDTDMGPDYEDAGALALLHTYADSGYVKILATMTSNRSPYAAQVVQIINTYYRGSRLPVGKPGQEAPVKGAWQKWPEFAIKQYARLLPPNHNYEKAVNLYRKQLAAQPDKSVRIISTGFFSNLDKLLTSAPDSISPLTGKELVKQKVQFLAASAGWLPMGKDFNIVMDTKASTHVLEEWPTPLIFCTFEIGSSVKTGKTFQKLTPNNPAAGIYQYCMGYEGVDNDGRMSNDMITVMLASRGYQPYFLLQAGTMKLDERQNTYWESDITGNHFRLFYKRNNTRLQHDLEKALQHQPAKLD</sequence>
<comment type="caution">
    <text evidence="2">The sequence shown here is derived from an EMBL/GenBank/DDBJ whole genome shotgun (WGS) entry which is preliminary data.</text>
</comment>
<reference evidence="2 3" key="1">
    <citation type="submission" date="2024-04" db="EMBL/GenBank/DDBJ databases">
        <title>Novel genus in family Flammeovirgaceae.</title>
        <authorList>
            <person name="Nguyen T.H."/>
            <person name="Vuong T.Q."/>
            <person name="Le H."/>
            <person name="Kim S.-G."/>
        </authorList>
    </citation>
    <scope>NUCLEOTIDE SEQUENCE [LARGE SCALE GENOMIC DNA]</scope>
    <source>
        <strain evidence="2 3">JCM 23209</strain>
    </source>
</reference>
<organism evidence="2 3">
    <name type="scientific">Rapidithrix thailandica</name>
    <dbReference type="NCBI Taxonomy" id="413964"/>
    <lineage>
        <taxon>Bacteria</taxon>
        <taxon>Pseudomonadati</taxon>
        <taxon>Bacteroidota</taxon>
        <taxon>Cytophagia</taxon>
        <taxon>Cytophagales</taxon>
        <taxon>Flammeovirgaceae</taxon>
        <taxon>Rapidithrix</taxon>
    </lineage>
</organism>
<proteinExistence type="predicted"/>
<dbReference type="InterPro" id="IPR036452">
    <property type="entry name" value="Ribo_hydro-like"/>
</dbReference>
<dbReference type="EMBL" id="JBDKWZ010000008">
    <property type="protein sequence ID" value="MEN7549395.1"/>
    <property type="molecule type" value="Genomic_DNA"/>
</dbReference>
<dbReference type="Gene3D" id="3.90.245.10">
    <property type="entry name" value="Ribonucleoside hydrolase-like"/>
    <property type="match status" value="1"/>
</dbReference>
<dbReference type="PANTHER" id="PTHR43264">
    <property type="match status" value="1"/>
</dbReference>
<gene>
    <name evidence="2" type="ORF">AAG747_15835</name>
</gene>
<dbReference type="SUPFAM" id="SSF53590">
    <property type="entry name" value="Nucleoside hydrolase"/>
    <property type="match status" value="1"/>
</dbReference>
<evidence type="ECO:0000313" key="2">
    <source>
        <dbReference type="EMBL" id="MEN7549395.1"/>
    </source>
</evidence>
<evidence type="ECO:0000259" key="1">
    <source>
        <dbReference type="Pfam" id="PF01156"/>
    </source>
</evidence>
<evidence type="ECO:0000313" key="3">
    <source>
        <dbReference type="Proteomes" id="UP001403385"/>
    </source>
</evidence>
<dbReference type="AlphaFoldDB" id="A0AAW9SC78"/>
<dbReference type="RefSeq" id="WP_346822170.1">
    <property type="nucleotide sequence ID" value="NZ_JBDKWZ010000008.1"/>
</dbReference>
<keyword evidence="3" id="KW-1185">Reference proteome</keyword>
<dbReference type="PANTHER" id="PTHR43264:SF1">
    <property type="entry name" value="INOSINE_URIDINE-PREFERRING NUCLEOSIDE HYDROLASE DOMAIN-CONTAINING PROTEIN"/>
    <property type="match status" value="1"/>
</dbReference>
<dbReference type="GO" id="GO:0016799">
    <property type="term" value="F:hydrolase activity, hydrolyzing N-glycosyl compounds"/>
    <property type="evidence" value="ECO:0007669"/>
    <property type="project" value="InterPro"/>
</dbReference>
<feature type="domain" description="Inosine/uridine-preferring nucleoside hydrolase" evidence="1">
    <location>
        <begin position="60"/>
        <end position="301"/>
    </location>
</feature>
<protein>
    <submittedName>
        <fullName evidence="2">Nucleoside hydrolase</fullName>
    </submittedName>
</protein>
<name>A0AAW9SC78_9BACT</name>
<dbReference type="InterPro" id="IPR001910">
    <property type="entry name" value="Inosine/uridine_hydrolase_dom"/>
</dbReference>